<dbReference type="PROSITE" id="PS50943">
    <property type="entry name" value="HTH_CROC1"/>
    <property type="match status" value="1"/>
</dbReference>
<dbReference type="InterPro" id="IPR010982">
    <property type="entry name" value="Lambda_DNA-bd_dom_sf"/>
</dbReference>
<keyword evidence="4" id="KW-1185">Reference proteome</keyword>
<keyword evidence="1" id="KW-0238">DNA-binding</keyword>
<sequence>MVNDGQEVRILGDRVRYFRKLRGMSQSKLAEGICTQATISLVEKRNKVPSMKILVRIVRRLGVEMTDVVVEPQNTVQIALNRAISAIRQRQPQQAAQELEVLEDETDLRTVDDHKRFYYVRGMIELIGNHKPEEAIFYFNRVLQLFAGEDADVYAVMAVLGLALAYADMDNLQRTRIYVTEALTLLQDIHREGDTFLDSALLIRWYICKALFQLGDHKEVLERTEDAINLAVDNERLFLLDEFYALRARCLVQLRAENTTEAYTVAISLASVNQNHDLAASLQAEIAS</sequence>
<reference evidence="3 4" key="1">
    <citation type="journal article" date="2015" name="Genome Announc.">
        <title>Expanding the biotechnology potential of lactobacilli through comparative genomics of 213 strains and associated genera.</title>
        <authorList>
            <person name="Sun Z."/>
            <person name="Harris H.M."/>
            <person name="McCann A."/>
            <person name="Guo C."/>
            <person name="Argimon S."/>
            <person name="Zhang W."/>
            <person name="Yang X."/>
            <person name="Jeffery I.B."/>
            <person name="Cooney J.C."/>
            <person name="Kagawa T.F."/>
            <person name="Liu W."/>
            <person name="Song Y."/>
            <person name="Salvetti E."/>
            <person name="Wrobel A."/>
            <person name="Rasinkangas P."/>
            <person name="Parkhill J."/>
            <person name="Rea M.C."/>
            <person name="O'Sullivan O."/>
            <person name="Ritari J."/>
            <person name="Douillard F.P."/>
            <person name="Paul Ross R."/>
            <person name="Yang R."/>
            <person name="Briner A.E."/>
            <person name="Felis G.E."/>
            <person name="de Vos W.M."/>
            <person name="Barrangou R."/>
            <person name="Klaenhammer T.R."/>
            <person name="Caufield P.W."/>
            <person name="Cui Y."/>
            <person name="Zhang H."/>
            <person name="O'Toole P.W."/>
        </authorList>
    </citation>
    <scope>NUCLEOTIDE SEQUENCE [LARGE SCALE GENOMIC DNA]</scope>
    <source>
        <strain evidence="3 4">DSM 15945</strain>
    </source>
</reference>
<dbReference type="PANTHER" id="PTHR46797:SF1">
    <property type="entry name" value="METHYLPHOSPHONATE SYNTHASE"/>
    <property type="match status" value="1"/>
</dbReference>
<dbReference type="Proteomes" id="UP000051922">
    <property type="component" value="Unassembled WGS sequence"/>
</dbReference>
<evidence type="ECO:0000313" key="3">
    <source>
        <dbReference type="EMBL" id="KRL86571.1"/>
    </source>
</evidence>
<dbReference type="AlphaFoldDB" id="A0A0R1U9R0"/>
<dbReference type="SUPFAM" id="SSF48452">
    <property type="entry name" value="TPR-like"/>
    <property type="match status" value="1"/>
</dbReference>
<proteinExistence type="predicted"/>
<dbReference type="EMBL" id="AZFJ01000044">
    <property type="protein sequence ID" value="KRL86571.1"/>
    <property type="molecule type" value="Genomic_DNA"/>
</dbReference>
<dbReference type="Gene3D" id="1.25.40.10">
    <property type="entry name" value="Tetratricopeptide repeat domain"/>
    <property type="match status" value="1"/>
</dbReference>
<evidence type="ECO:0000313" key="4">
    <source>
        <dbReference type="Proteomes" id="UP000051922"/>
    </source>
</evidence>
<name>A0A0R1U9R0_9LACO</name>
<dbReference type="PANTHER" id="PTHR46797">
    <property type="entry name" value="HTH-TYPE TRANSCRIPTIONAL REGULATOR"/>
    <property type="match status" value="1"/>
</dbReference>
<dbReference type="STRING" id="1423783.FC50_GL000821"/>
<dbReference type="GO" id="GO:0005829">
    <property type="term" value="C:cytosol"/>
    <property type="evidence" value="ECO:0007669"/>
    <property type="project" value="TreeGrafter"/>
</dbReference>
<dbReference type="GO" id="GO:0003677">
    <property type="term" value="F:DNA binding"/>
    <property type="evidence" value="ECO:0007669"/>
    <property type="project" value="UniProtKB-KW"/>
</dbReference>
<dbReference type="PATRIC" id="fig|1423783.4.peg.849"/>
<gene>
    <name evidence="3" type="ORF">FC50_GL000821</name>
</gene>
<feature type="domain" description="HTH cro/C1-type" evidence="2">
    <location>
        <begin position="15"/>
        <end position="68"/>
    </location>
</feature>
<organism evidence="3 4">
    <name type="scientific">Lacticaseibacillus pantheris DSM 15945 = JCM 12539 = NBRC 106106</name>
    <dbReference type="NCBI Taxonomy" id="1423783"/>
    <lineage>
        <taxon>Bacteria</taxon>
        <taxon>Bacillati</taxon>
        <taxon>Bacillota</taxon>
        <taxon>Bacilli</taxon>
        <taxon>Lactobacillales</taxon>
        <taxon>Lactobacillaceae</taxon>
        <taxon>Lacticaseibacillus</taxon>
    </lineage>
</organism>
<dbReference type="SUPFAM" id="SSF47413">
    <property type="entry name" value="lambda repressor-like DNA-binding domains"/>
    <property type="match status" value="1"/>
</dbReference>
<dbReference type="GO" id="GO:0003700">
    <property type="term" value="F:DNA-binding transcription factor activity"/>
    <property type="evidence" value="ECO:0007669"/>
    <property type="project" value="TreeGrafter"/>
</dbReference>
<dbReference type="Pfam" id="PF01381">
    <property type="entry name" value="HTH_3"/>
    <property type="match status" value="1"/>
</dbReference>
<dbReference type="SMART" id="SM00530">
    <property type="entry name" value="HTH_XRE"/>
    <property type="match status" value="1"/>
</dbReference>
<dbReference type="InterPro" id="IPR001387">
    <property type="entry name" value="Cro/C1-type_HTH"/>
</dbReference>
<comment type="caution">
    <text evidence="3">The sequence shown here is derived from an EMBL/GenBank/DDBJ whole genome shotgun (WGS) entry which is preliminary data.</text>
</comment>
<dbReference type="InterPro" id="IPR050807">
    <property type="entry name" value="TransReg_Diox_bact_type"/>
</dbReference>
<accession>A0A0R1U9R0</accession>
<dbReference type="RefSeq" id="WP_082405279.1">
    <property type="nucleotide sequence ID" value="NZ_AZFJ01000044.1"/>
</dbReference>
<protein>
    <submittedName>
        <fullName evidence="3">XRE family transcriptional regulator</fullName>
    </submittedName>
</protein>
<dbReference type="CDD" id="cd00093">
    <property type="entry name" value="HTH_XRE"/>
    <property type="match status" value="1"/>
</dbReference>
<dbReference type="InterPro" id="IPR011990">
    <property type="entry name" value="TPR-like_helical_dom_sf"/>
</dbReference>
<evidence type="ECO:0000259" key="2">
    <source>
        <dbReference type="PROSITE" id="PS50943"/>
    </source>
</evidence>
<evidence type="ECO:0000256" key="1">
    <source>
        <dbReference type="ARBA" id="ARBA00023125"/>
    </source>
</evidence>
<dbReference type="OrthoDB" id="1150409at2"/>